<dbReference type="GO" id="GO:0035438">
    <property type="term" value="F:cyclic-di-GMP binding"/>
    <property type="evidence" value="ECO:0007669"/>
    <property type="project" value="InterPro"/>
</dbReference>
<dbReference type="SUPFAM" id="SSF141371">
    <property type="entry name" value="PilZ domain-like"/>
    <property type="match status" value="1"/>
</dbReference>
<feature type="domain" description="PilZ" evidence="2">
    <location>
        <begin position="3"/>
        <end position="100"/>
    </location>
</feature>
<evidence type="ECO:0000313" key="4">
    <source>
        <dbReference type="Proteomes" id="UP000218172"/>
    </source>
</evidence>
<comment type="subunit">
    <text evidence="1">Monomer in both c-di-GMP-bound and free forms.</text>
</comment>
<proteinExistence type="predicted"/>
<organism evidence="3 4">
    <name type="scientific">SAR86 cluster bacterium</name>
    <dbReference type="NCBI Taxonomy" id="2030880"/>
    <lineage>
        <taxon>Bacteria</taxon>
        <taxon>Pseudomonadati</taxon>
        <taxon>Pseudomonadota</taxon>
        <taxon>Gammaproteobacteria</taxon>
        <taxon>SAR86 cluster</taxon>
    </lineage>
</organism>
<name>A0A2A4MT67_9GAMM</name>
<gene>
    <name evidence="3" type="ORF">COC19_01830</name>
</gene>
<comment type="function">
    <text evidence="1">Binds the second messenger bis-(3'-5') cyclic dimeric guanosine monophosphate (c-di-GMP). Can bind two c-di-GMP molecules per monomer. May play a role in bacterial second-messenger regulated processes. Binding to c-di-GMP induces a conformational change of the C- and N-termini resulting in the exposure of a highly negative surface on one side of the protein to a possible effector protein.</text>
</comment>
<evidence type="ECO:0000259" key="2">
    <source>
        <dbReference type="Pfam" id="PF07238"/>
    </source>
</evidence>
<evidence type="ECO:0000256" key="1">
    <source>
        <dbReference type="PIRNR" id="PIRNR028141"/>
    </source>
</evidence>
<dbReference type="InterPro" id="IPR027021">
    <property type="entry name" value="C-di-GMP_BP_PA4608"/>
</dbReference>
<dbReference type="EMBL" id="NVQR01000028">
    <property type="protein sequence ID" value="PCH63020.1"/>
    <property type="molecule type" value="Genomic_DNA"/>
</dbReference>
<sequence>MQERRSYSRIKFDAKAEISNENFIWPVQLLDISFKGSLVQLETRLPLEPGAQITLSIYLGANDIVLELNSTLMHIKDLQVGFQTNNMSLESIAHLRRLVELNLGDEELLERELEQLIAQMDEP</sequence>
<dbReference type="AlphaFoldDB" id="A0A2A4MT67"/>
<dbReference type="PIRSF" id="PIRSF028141">
    <property type="entry name" value="C-di-GMP_BP_PA4608"/>
    <property type="match status" value="1"/>
</dbReference>
<protein>
    <recommendedName>
        <fullName evidence="1">Cyclic diguanosine monophosphate-binding protein</fullName>
        <shortName evidence="1">c-di-GMP-binding protein</shortName>
    </recommendedName>
    <alternativeName>
        <fullName evidence="1">Pilz domain-containing protein</fullName>
    </alternativeName>
</protein>
<dbReference type="Pfam" id="PF07238">
    <property type="entry name" value="PilZ"/>
    <property type="match status" value="1"/>
</dbReference>
<evidence type="ECO:0000313" key="3">
    <source>
        <dbReference type="EMBL" id="PCH63020.1"/>
    </source>
</evidence>
<comment type="caution">
    <text evidence="3">The sequence shown here is derived from an EMBL/GenBank/DDBJ whole genome shotgun (WGS) entry which is preliminary data.</text>
</comment>
<dbReference type="Proteomes" id="UP000218172">
    <property type="component" value="Unassembled WGS sequence"/>
</dbReference>
<accession>A0A2A4MT67</accession>
<dbReference type="InterPro" id="IPR009875">
    <property type="entry name" value="PilZ_domain"/>
</dbReference>
<reference evidence="4" key="1">
    <citation type="submission" date="2017-08" db="EMBL/GenBank/DDBJ databases">
        <title>A dynamic microbial community with high functional redundancy inhabits the cold, oxic subseafloor aquifer.</title>
        <authorList>
            <person name="Tully B.J."/>
            <person name="Wheat C.G."/>
            <person name="Glazer B.T."/>
            <person name="Huber J.A."/>
        </authorList>
    </citation>
    <scope>NUCLEOTIDE SEQUENCE [LARGE SCALE GENOMIC DNA]</scope>
</reference>
<dbReference type="Gene3D" id="2.40.10.220">
    <property type="entry name" value="predicted glycosyltransferase like domains"/>
    <property type="match status" value="1"/>
</dbReference>
<keyword evidence="1" id="KW-0973">c-di-GMP</keyword>
<keyword evidence="1" id="KW-0547">Nucleotide-binding</keyword>